<protein>
    <submittedName>
        <fullName evidence="2">Uncharacterized protein</fullName>
    </submittedName>
</protein>
<evidence type="ECO:0000256" key="1">
    <source>
        <dbReference type="SAM" id="MobiDB-lite"/>
    </source>
</evidence>
<dbReference type="Proteomes" id="UP001159363">
    <property type="component" value="Chromosome 3"/>
</dbReference>
<comment type="caution">
    <text evidence="2">The sequence shown here is derived from an EMBL/GenBank/DDBJ whole genome shotgun (WGS) entry which is preliminary data.</text>
</comment>
<organism evidence="2 3">
    <name type="scientific">Dryococelus australis</name>
    <dbReference type="NCBI Taxonomy" id="614101"/>
    <lineage>
        <taxon>Eukaryota</taxon>
        <taxon>Metazoa</taxon>
        <taxon>Ecdysozoa</taxon>
        <taxon>Arthropoda</taxon>
        <taxon>Hexapoda</taxon>
        <taxon>Insecta</taxon>
        <taxon>Pterygota</taxon>
        <taxon>Neoptera</taxon>
        <taxon>Polyneoptera</taxon>
        <taxon>Phasmatodea</taxon>
        <taxon>Verophasmatodea</taxon>
        <taxon>Anareolatae</taxon>
        <taxon>Phasmatidae</taxon>
        <taxon>Eurycanthinae</taxon>
        <taxon>Dryococelus</taxon>
    </lineage>
</organism>
<evidence type="ECO:0000313" key="3">
    <source>
        <dbReference type="Proteomes" id="UP001159363"/>
    </source>
</evidence>
<feature type="region of interest" description="Disordered" evidence="1">
    <location>
        <begin position="193"/>
        <end position="220"/>
    </location>
</feature>
<name>A0ABQ9HXC7_9NEOP</name>
<reference evidence="2 3" key="1">
    <citation type="submission" date="2023-02" db="EMBL/GenBank/DDBJ databases">
        <title>LHISI_Scaffold_Assembly.</title>
        <authorList>
            <person name="Stuart O.P."/>
            <person name="Cleave R."/>
            <person name="Magrath M.J.L."/>
            <person name="Mikheyev A.S."/>
        </authorList>
    </citation>
    <scope>NUCLEOTIDE SEQUENCE [LARGE SCALE GENOMIC DNA]</scope>
    <source>
        <strain evidence="2">Daus_M_001</strain>
        <tissue evidence="2">Leg muscle</tissue>
    </source>
</reference>
<proteinExistence type="predicted"/>
<sequence length="220" mass="24892">MKVIAFEVAEASGREHFFNTEKKCASKKRWANFIQRYGLTLRVPEKLSVYRMSMANSTMVDDYFDKLTDTMARLNIQHKPQSGDRNTKGVHLQKKLWRTWGNYDICRLHMCQWDLDTILHNLQRCSLECGFQNQSSPANAILKVPTPRPRLAQKNSRASTSRSAILITSRPMPDPVVTKPQHSSEKLCERKNTFGASSAGPLGTGKSASHDQDWTCGSCS</sequence>
<accession>A0ABQ9HXC7</accession>
<keyword evidence="3" id="KW-1185">Reference proteome</keyword>
<gene>
    <name evidence="2" type="ORF">PR048_008529</name>
</gene>
<dbReference type="EMBL" id="JARBHB010000003">
    <property type="protein sequence ID" value="KAJ8889035.1"/>
    <property type="molecule type" value="Genomic_DNA"/>
</dbReference>
<evidence type="ECO:0000313" key="2">
    <source>
        <dbReference type="EMBL" id="KAJ8889035.1"/>
    </source>
</evidence>